<dbReference type="InterPro" id="IPR001958">
    <property type="entry name" value="Tet-R_TetA/multi-R_MdtG-like"/>
</dbReference>
<keyword evidence="3 7" id="KW-0812">Transmembrane</keyword>
<feature type="region of interest" description="Disordered" evidence="6">
    <location>
        <begin position="441"/>
        <end position="469"/>
    </location>
</feature>
<dbReference type="PANTHER" id="PTHR23504">
    <property type="entry name" value="MAJOR FACILITATOR SUPERFAMILY DOMAIN-CONTAINING PROTEIN 10"/>
    <property type="match status" value="1"/>
</dbReference>
<dbReference type="CDD" id="cd17330">
    <property type="entry name" value="MFS_SLC46_TetA_like"/>
    <property type="match status" value="1"/>
</dbReference>
<keyword evidence="2" id="KW-0813">Transport</keyword>
<feature type="transmembrane region" description="Helical" evidence="7">
    <location>
        <begin position="67"/>
        <end position="87"/>
    </location>
</feature>
<dbReference type="InterPro" id="IPR036259">
    <property type="entry name" value="MFS_trans_sf"/>
</dbReference>
<feature type="transmembrane region" description="Helical" evidence="7">
    <location>
        <begin position="198"/>
        <end position="222"/>
    </location>
</feature>
<feature type="transmembrane region" description="Helical" evidence="7">
    <location>
        <begin position="500"/>
        <end position="521"/>
    </location>
</feature>
<dbReference type="Pfam" id="PF07690">
    <property type="entry name" value="MFS_1"/>
    <property type="match status" value="1"/>
</dbReference>
<dbReference type="AlphaFoldDB" id="A0A6P8HZI8"/>
<dbReference type="KEGG" id="aten:116296866"/>
<feature type="region of interest" description="Disordered" evidence="6">
    <location>
        <begin position="376"/>
        <end position="422"/>
    </location>
</feature>
<gene>
    <name evidence="10" type="primary">LOC116296866</name>
</gene>
<dbReference type="GO" id="GO:0022857">
    <property type="term" value="F:transmembrane transporter activity"/>
    <property type="evidence" value="ECO:0007669"/>
    <property type="project" value="InterPro"/>
</dbReference>
<dbReference type="InterPro" id="IPR020846">
    <property type="entry name" value="MFS_dom"/>
</dbReference>
<reference evidence="10" key="1">
    <citation type="submission" date="2025-08" db="UniProtKB">
        <authorList>
            <consortium name="RefSeq"/>
        </authorList>
    </citation>
    <scope>IDENTIFICATION</scope>
    <source>
        <tissue evidence="10">Tentacle</tissue>
    </source>
</reference>
<feature type="transmembrane region" description="Helical" evidence="7">
    <location>
        <begin position="647"/>
        <end position="665"/>
    </location>
</feature>
<dbReference type="InParanoid" id="A0A6P8HZI8"/>
<feature type="transmembrane region" description="Helical" evidence="7">
    <location>
        <begin position="571"/>
        <end position="593"/>
    </location>
</feature>
<keyword evidence="4 7" id="KW-1133">Transmembrane helix</keyword>
<feature type="transmembrane region" description="Helical" evidence="7">
    <location>
        <begin position="677"/>
        <end position="699"/>
    </location>
</feature>
<feature type="transmembrane region" description="Helical" evidence="7">
    <location>
        <begin position="124"/>
        <end position="144"/>
    </location>
</feature>
<dbReference type="PANTHER" id="PTHR23504:SF15">
    <property type="entry name" value="MAJOR FACILITATOR SUPERFAMILY (MFS) PROFILE DOMAIN-CONTAINING PROTEIN"/>
    <property type="match status" value="1"/>
</dbReference>
<dbReference type="PRINTS" id="PR01035">
    <property type="entry name" value="TCRTETA"/>
</dbReference>
<feature type="region of interest" description="Disordered" evidence="6">
    <location>
        <begin position="262"/>
        <end position="364"/>
    </location>
</feature>
<feature type="transmembrane region" description="Helical" evidence="7">
    <location>
        <begin position="30"/>
        <end position="55"/>
    </location>
</feature>
<feature type="compositionally biased region" description="Basic and acidic residues" evidence="6">
    <location>
        <begin position="320"/>
        <end position="352"/>
    </location>
</feature>
<sequence length="726" mass="80110">MANKLKDRIYGTLRSIVYPKGSTTLKWKELLILFFALMSTAMSVTMLFPFLPAMVKHFGKTEEETGYYAGLIASAMFFGRFLASYFWGYLADKFGRRPILIISLFLLSVSMFAFGFSTSVVMAMLTRFGVGLSMGLIGIAKAIISELCDHTNQSLGMSTLTSAYSLGLVFGPALGGFLSEVGRKYPHQFPKGSFFARFPFLLPCLVNSALLVTSMIIIYIWLSETLPPNTQRADSTKKEKVNEESKSFLLNSLKKKSEVLSVESCDETKNKTPLNEKSGNKMKNTESEVSDECDRKMKSKTSDEDSIETKEMPALSNGQHDVKDDSQISKSLDTNDKDLLSIDDRRNSKDSEQCTDSDISVKDDSKGICKTANCIEKDEPSSSECEVEAPNDEQQKIGKKENEESLRTETKRSTDLSLKTDEDKQEIKSRKCETCHTKDLKEMPSSTRENASTSARSSTKDSKMLSTATSVNSATKRSCCSCCGSTKDSNLWRILRNFNAVLILAVYSLYSLCVIGSDELFNIWGATDTRLGGLDFSTDDLGTSILVVGIVMIVVQPMILPKLERKLGAILNFQVCVMIVIFCIVTLPALRILVKSPSVLWPVLLIHLSVMRISVSGAFLSCFLLVNNSVRQDLLCSVNGLGVSLSSLFRAFAPSVGGSLFAWSISSGYKIGFPFNMNLAFIFFGFVYLVASTLSCFLSDSLNKPKGVKNKKLACMSCDNLLEAKT</sequence>
<evidence type="ECO:0000256" key="4">
    <source>
        <dbReference type="ARBA" id="ARBA00022989"/>
    </source>
</evidence>
<proteinExistence type="predicted"/>
<feature type="transmembrane region" description="Helical" evidence="7">
    <location>
        <begin position="99"/>
        <end position="118"/>
    </location>
</feature>
<evidence type="ECO:0000256" key="2">
    <source>
        <dbReference type="ARBA" id="ARBA00022448"/>
    </source>
</evidence>
<feature type="compositionally biased region" description="Polar residues" evidence="6">
    <location>
        <begin position="444"/>
        <end position="457"/>
    </location>
</feature>
<dbReference type="Proteomes" id="UP000515163">
    <property type="component" value="Unplaced"/>
</dbReference>
<dbReference type="RefSeq" id="XP_031560833.1">
    <property type="nucleotide sequence ID" value="XM_031704973.1"/>
</dbReference>
<dbReference type="PROSITE" id="PS50850">
    <property type="entry name" value="MFS"/>
    <property type="match status" value="1"/>
</dbReference>
<keyword evidence="9" id="KW-1185">Reference proteome</keyword>
<feature type="transmembrane region" description="Helical" evidence="7">
    <location>
        <begin position="541"/>
        <end position="559"/>
    </location>
</feature>
<feature type="compositionally biased region" description="Basic and acidic residues" evidence="6">
    <location>
        <begin position="393"/>
        <end position="422"/>
    </location>
</feature>
<evidence type="ECO:0000313" key="9">
    <source>
        <dbReference type="Proteomes" id="UP000515163"/>
    </source>
</evidence>
<evidence type="ECO:0000256" key="1">
    <source>
        <dbReference type="ARBA" id="ARBA00004141"/>
    </source>
</evidence>
<dbReference type="GO" id="GO:0016020">
    <property type="term" value="C:membrane"/>
    <property type="evidence" value="ECO:0007669"/>
    <property type="project" value="UniProtKB-SubCell"/>
</dbReference>
<dbReference type="Gene3D" id="1.20.1250.20">
    <property type="entry name" value="MFS general substrate transporter like domains"/>
    <property type="match status" value="2"/>
</dbReference>
<accession>A0A6P8HZI8</accession>
<comment type="subcellular location">
    <subcellularLocation>
        <location evidence="1">Membrane</location>
        <topology evidence="1">Multi-pass membrane protein</topology>
    </subcellularLocation>
</comment>
<evidence type="ECO:0000256" key="7">
    <source>
        <dbReference type="SAM" id="Phobius"/>
    </source>
</evidence>
<feature type="domain" description="Major facilitator superfamily (MFS) profile" evidence="8">
    <location>
        <begin position="29"/>
        <end position="703"/>
    </location>
</feature>
<feature type="compositionally biased region" description="Basic and acidic residues" evidence="6">
    <location>
        <begin position="292"/>
        <end position="311"/>
    </location>
</feature>
<dbReference type="InterPro" id="IPR011701">
    <property type="entry name" value="MFS"/>
</dbReference>
<evidence type="ECO:0000313" key="10">
    <source>
        <dbReference type="RefSeq" id="XP_031560833.1"/>
    </source>
</evidence>
<evidence type="ECO:0000256" key="6">
    <source>
        <dbReference type="SAM" id="MobiDB-lite"/>
    </source>
</evidence>
<name>A0A6P8HZI8_ACTTE</name>
<feature type="transmembrane region" description="Helical" evidence="7">
    <location>
        <begin position="156"/>
        <end position="178"/>
    </location>
</feature>
<evidence type="ECO:0000256" key="3">
    <source>
        <dbReference type="ARBA" id="ARBA00022692"/>
    </source>
</evidence>
<feature type="transmembrane region" description="Helical" evidence="7">
    <location>
        <begin position="599"/>
        <end position="626"/>
    </location>
</feature>
<dbReference type="OrthoDB" id="10041747at2759"/>
<dbReference type="GeneID" id="116296866"/>
<keyword evidence="5 7" id="KW-0472">Membrane</keyword>
<organism evidence="9 10">
    <name type="scientific">Actinia tenebrosa</name>
    <name type="common">Australian red waratah sea anemone</name>
    <dbReference type="NCBI Taxonomy" id="6105"/>
    <lineage>
        <taxon>Eukaryota</taxon>
        <taxon>Metazoa</taxon>
        <taxon>Cnidaria</taxon>
        <taxon>Anthozoa</taxon>
        <taxon>Hexacorallia</taxon>
        <taxon>Actiniaria</taxon>
        <taxon>Actiniidae</taxon>
        <taxon>Actinia</taxon>
    </lineage>
</organism>
<evidence type="ECO:0000259" key="8">
    <source>
        <dbReference type="PROSITE" id="PS50850"/>
    </source>
</evidence>
<evidence type="ECO:0000256" key="5">
    <source>
        <dbReference type="ARBA" id="ARBA00023136"/>
    </source>
</evidence>
<dbReference type="SUPFAM" id="SSF103473">
    <property type="entry name" value="MFS general substrate transporter"/>
    <property type="match status" value="1"/>
</dbReference>
<protein>
    <submittedName>
        <fullName evidence="10">Probable peptide/nitrate transporter At3g43790</fullName>
    </submittedName>
</protein>